<proteinExistence type="predicted"/>
<feature type="transmembrane region" description="Helical" evidence="1">
    <location>
        <begin position="110"/>
        <end position="137"/>
    </location>
</feature>
<accession>A0A0E9X6V6</accession>
<organism evidence="3">
    <name type="scientific">Anguilla anguilla</name>
    <name type="common">European freshwater eel</name>
    <name type="synonym">Muraena anguilla</name>
    <dbReference type="NCBI Taxonomy" id="7936"/>
    <lineage>
        <taxon>Eukaryota</taxon>
        <taxon>Metazoa</taxon>
        <taxon>Chordata</taxon>
        <taxon>Craniata</taxon>
        <taxon>Vertebrata</taxon>
        <taxon>Euteleostomi</taxon>
        <taxon>Actinopterygii</taxon>
        <taxon>Neopterygii</taxon>
        <taxon>Teleostei</taxon>
        <taxon>Anguilliformes</taxon>
        <taxon>Anguillidae</taxon>
        <taxon>Anguilla</taxon>
    </lineage>
</organism>
<feature type="chain" id="PRO_5002435062" description="Secreted protein" evidence="2">
    <location>
        <begin position="19"/>
        <end position="138"/>
    </location>
</feature>
<evidence type="ECO:0000313" key="3">
    <source>
        <dbReference type="EMBL" id="JAH98462.1"/>
    </source>
</evidence>
<feature type="signal peptide" evidence="2">
    <location>
        <begin position="1"/>
        <end position="18"/>
    </location>
</feature>
<dbReference type="EMBL" id="GBXM01010115">
    <property type="protein sequence ID" value="JAH98462.1"/>
    <property type="molecule type" value="Transcribed_RNA"/>
</dbReference>
<keyword evidence="1" id="KW-0812">Transmembrane</keyword>
<protein>
    <recommendedName>
        <fullName evidence="4">Secreted protein</fullName>
    </recommendedName>
</protein>
<reference evidence="3" key="1">
    <citation type="submission" date="2014-11" db="EMBL/GenBank/DDBJ databases">
        <authorList>
            <person name="Amaro Gonzalez C."/>
        </authorList>
    </citation>
    <scope>NUCLEOTIDE SEQUENCE</scope>
</reference>
<evidence type="ECO:0000256" key="2">
    <source>
        <dbReference type="SAM" id="SignalP"/>
    </source>
</evidence>
<keyword evidence="2" id="KW-0732">Signal</keyword>
<evidence type="ECO:0008006" key="4">
    <source>
        <dbReference type="Google" id="ProtNLM"/>
    </source>
</evidence>
<dbReference type="AlphaFoldDB" id="A0A0E9X6V6"/>
<name>A0A0E9X6V6_ANGAN</name>
<keyword evidence="1" id="KW-1133">Transmembrane helix</keyword>
<keyword evidence="1" id="KW-0472">Membrane</keyword>
<sequence>MGWRCCSHLSFAVCKTAAWPFIKALSCVCVCYGERTGLNLVYCGPETAWCSKLIGAGAFQEVRLPIPHVIETLVTVIACYKHMGATESRERPLSFFPCACCLYINHNLHLFWIIIYYIIMMIILIVIVIVVFFWVFIV</sequence>
<reference evidence="3" key="2">
    <citation type="journal article" date="2015" name="Fish Shellfish Immunol.">
        <title>Early steps in the European eel (Anguilla anguilla)-Vibrio vulnificus interaction in the gills: Role of the RtxA13 toxin.</title>
        <authorList>
            <person name="Callol A."/>
            <person name="Pajuelo D."/>
            <person name="Ebbesson L."/>
            <person name="Teles M."/>
            <person name="MacKenzie S."/>
            <person name="Amaro C."/>
        </authorList>
    </citation>
    <scope>NUCLEOTIDE SEQUENCE</scope>
</reference>
<evidence type="ECO:0000256" key="1">
    <source>
        <dbReference type="SAM" id="Phobius"/>
    </source>
</evidence>